<dbReference type="FunFam" id="3.40.50.720:FF:000084">
    <property type="entry name" value="Short-chain dehydrogenase reductase"/>
    <property type="match status" value="1"/>
</dbReference>
<dbReference type="PRINTS" id="PR00080">
    <property type="entry name" value="SDRFAMILY"/>
</dbReference>
<dbReference type="Proteomes" id="UP000319818">
    <property type="component" value="Unassembled WGS sequence"/>
</dbReference>
<evidence type="ECO:0000313" key="3">
    <source>
        <dbReference type="EMBL" id="TQM37727.1"/>
    </source>
</evidence>
<dbReference type="Pfam" id="PF13561">
    <property type="entry name" value="adh_short_C2"/>
    <property type="match status" value="1"/>
</dbReference>
<evidence type="ECO:0000256" key="2">
    <source>
        <dbReference type="ARBA" id="ARBA00023002"/>
    </source>
</evidence>
<organism evidence="3 4">
    <name type="scientific">Pseudonocardia cypriaca</name>
    <dbReference type="NCBI Taxonomy" id="882449"/>
    <lineage>
        <taxon>Bacteria</taxon>
        <taxon>Bacillati</taxon>
        <taxon>Actinomycetota</taxon>
        <taxon>Actinomycetes</taxon>
        <taxon>Pseudonocardiales</taxon>
        <taxon>Pseudonocardiaceae</taxon>
        <taxon>Pseudonocardia</taxon>
    </lineage>
</organism>
<dbReference type="Gene3D" id="3.40.50.720">
    <property type="entry name" value="NAD(P)-binding Rossmann-like Domain"/>
    <property type="match status" value="1"/>
</dbReference>
<accession>A0A543FV60</accession>
<comment type="caution">
    <text evidence="3">The sequence shown here is derived from an EMBL/GenBank/DDBJ whole genome shotgun (WGS) entry which is preliminary data.</text>
</comment>
<keyword evidence="2" id="KW-0560">Oxidoreductase</keyword>
<dbReference type="InterPro" id="IPR050259">
    <property type="entry name" value="SDR"/>
</dbReference>
<keyword evidence="4" id="KW-1185">Reference proteome</keyword>
<dbReference type="GO" id="GO:0016491">
    <property type="term" value="F:oxidoreductase activity"/>
    <property type="evidence" value="ECO:0007669"/>
    <property type="project" value="UniProtKB-KW"/>
</dbReference>
<name>A0A543FV60_9PSEU</name>
<reference evidence="3 4" key="1">
    <citation type="submission" date="2019-06" db="EMBL/GenBank/DDBJ databases">
        <title>Sequencing the genomes of 1000 actinobacteria strains.</title>
        <authorList>
            <person name="Klenk H.-P."/>
        </authorList>
    </citation>
    <scope>NUCLEOTIDE SEQUENCE [LARGE SCALE GENOMIC DNA]</scope>
    <source>
        <strain evidence="3 4">DSM 45511</strain>
    </source>
</reference>
<dbReference type="InterPro" id="IPR036291">
    <property type="entry name" value="NAD(P)-bd_dom_sf"/>
</dbReference>
<evidence type="ECO:0000313" key="4">
    <source>
        <dbReference type="Proteomes" id="UP000319818"/>
    </source>
</evidence>
<comment type="similarity">
    <text evidence="1">Belongs to the short-chain dehydrogenases/reductases (SDR) family.</text>
</comment>
<dbReference type="EMBL" id="VFPH01000002">
    <property type="protein sequence ID" value="TQM37727.1"/>
    <property type="molecule type" value="Genomic_DNA"/>
</dbReference>
<dbReference type="InterPro" id="IPR002347">
    <property type="entry name" value="SDR_fam"/>
</dbReference>
<dbReference type="SUPFAM" id="SSF51735">
    <property type="entry name" value="NAD(P)-binding Rossmann-fold domains"/>
    <property type="match status" value="1"/>
</dbReference>
<protein>
    <submittedName>
        <fullName evidence="3">NAD(P)-dependent dehydrogenase (Short-subunit alcohol dehydrogenase family)</fullName>
    </submittedName>
</protein>
<proteinExistence type="inferred from homology"/>
<dbReference type="PANTHER" id="PTHR42879:SF6">
    <property type="entry name" value="NADPH-DEPENDENT REDUCTASE BACG"/>
    <property type="match status" value="1"/>
</dbReference>
<dbReference type="PANTHER" id="PTHR42879">
    <property type="entry name" value="3-OXOACYL-(ACYL-CARRIER-PROTEIN) REDUCTASE"/>
    <property type="match status" value="1"/>
</dbReference>
<gene>
    <name evidence="3" type="ORF">FB388_4945</name>
</gene>
<dbReference type="AlphaFoldDB" id="A0A543FV60"/>
<dbReference type="PRINTS" id="PR00081">
    <property type="entry name" value="GDHRDH"/>
</dbReference>
<sequence length="266" mass="27743">MCERLEDLVTRNGTRVAVVTGAGRGIGLAIARALVEDGFTVVAGSRTVTDVLRAVAPDALEVDLSTPEGPALLVRHAIDRHGGVDLLVNNVAGTSTPAGGFLELDDDGWRHTFDLAFLSTVRATREALPSLLERRGAVINIGSINARLAQPRLVALSAAKAALSNLGKALAEEFAGRGLRVNTISPGPVWTDVWRSEGGPGDALARRAGIAPEDVPDRLPAMLGVTTGRFTEPDEIAALVTFLASGRVPNMSGSELVIDGGMVKTT</sequence>
<evidence type="ECO:0000256" key="1">
    <source>
        <dbReference type="ARBA" id="ARBA00006484"/>
    </source>
</evidence>